<gene>
    <name evidence="4" type="ORF">M2283_010074</name>
</gene>
<name>A0ABT6M2E4_9ACTN</name>
<keyword evidence="5" id="KW-1185">Reference proteome</keyword>
<evidence type="ECO:0000259" key="3">
    <source>
        <dbReference type="SMART" id="SM01043"/>
    </source>
</evidence>
<dbReference type="Gene3D" id="3.10.350.10">
    <property type="entry name" value="LysM domain"/>
    <property type="match status" value="1"/>
</dbReference>
<keyword evidence="2" id="KW-0812">Transmembrane</keyword>
<comment type="caution">
    <text evidence="4">The sequence shown here is derived from an EMBL/GenBank/DDBJ whole genome shotgun (WGS) entry which is preliminary data.</text>
</comment>
<protein>
    <submittedName>
        <fullName evidence="4">Nucleoid-associated protein YgaU</fullName>
    </submittedName>
</protein>
<dbReference type="InterPro" id="IPR036779">
    <property type="entry name" value="LysM_dom_sf"/>
</dbReference>
<proteinExistence type="predicted"/>
<dbReference type="InterPro" id="IPR005158">
    <property type="entry name" value="BTAD"/>
</dbReference>
<feature type="compositionally biased region" description="Low complexity" evidence="1">
    <location>
        <begin position="158"/>
        <end position="172"/>
    </location>
</feature>
<dbReference type="SMART" id="SM01043">
    <property type="entry name" value="BTAD"/>
    <property type="match status" value="1"/>
</dbReference>
<reference evidence="4 5" key="1">
    <citation type="submission" date="2023-04" db="EMBL/GenBank/DDBJ databases">
        <title>Forest soil microbial communities from Buena Vista Peninsula, Colon Province, Panama.</title>
        <authorList>
            <person name="Bouskill N."/>
        </authorList>
    </citation>
    <scope>NUCLEOTIDE SEQUENCE [LARGE SCALE GENOMIC DNA]</scope>
    <source>
        <strain evidence="4 5">GGS1</strain>
    </source>
</reference>
<dbReference type="InterPro" id="IPR052196">
    <property type="entry name" value="Bact_Kbp"/>
</dbReference>
<accession>A0ABT6M2E4</accession>
<keyword evidence="2" id="KW-1133">Transmembrane helix</keyword>
<feature type="transmembrane region" description="Helical" evidence="2">
    <location>
        <begin position="67"/>
        <end position="91"/>
    </location>
</feature>
<dbReference type="Proteomes" id="UP001160499">
    <property type="component" value="Unassembled WGS sequence"/>
</dbReference>
<dbReference type="EMBL" id="JARXVH010000041">
    <property type="protein sequence ID" value="MDH6222722.1"/>
    <property type="molecule type" value="Genomic_DNA"/>
</dbReference>
<organism evidence="4 5">
    <name type="scientific">Streptomyces pseudovenezuelae</name>
    <dbReference type="NCBI Taxonomy" id="67350"/>
    <lineage>
        <taxon>Bacteria</taxon>
        <taxon>Bacillati</taxon>
        <taxon>Actinomycetota</taxon>
        <taxon>Actinomycetes</taxon>
        <taxon>Kitasatosporales</taxon>
        <taxon>Streptomycetaceae</taxon>
        <taxon>Streptomyces</taxon>
        <taxon>Streptomyces aurantiacus group</taxon>
    </lineage>
</organism>
<evidence type="ECO:0000256" key="2">
    <source>
        <dbReference type="SAM" id="Phobius"/>
    </source>
</evidence>
<feature type="transmembrane region" description="Helical" evidence="2">
    <location>
        <begin position="21"/>
        <end position="47"/>
    </location>
</feature>
<feature type="transmembrane region" description="Helical" evidence="2">
    <location>
        <begin position="111"/>
        <end position="130"/>
    </location>
</feature>
<feature type="region of interest" description="Disordered" evidence="1">
    <location>
        <begin position="140"/>
        <end position="173"/>
    </location>
</feature>
<feature type="compositionally biased region" description="Polar residues" evidence="1">
    <location>
        <begin position="314"/>
        <end position="326"/>
    </location>
</feature>
<evidence type="ECO:0000313" key="5">
    <source>
        <dbReference type="Proteomes" id="UP001160499"/>
    </source>
</evidence>
<dbReference type="RefSeq" id="WP_280883313.1">
    <property type="nucleotide sequence ID" value="NZ_JARXVH010000041.1"/>
</dbReference>
<feature type="region of interest" description="Disordered" evidence="1">
    <location>
        <begin position="756"/>
        <end position="850"/>
    </location>
</feature>
<feature type="domain" description="Bacterial transcriptional activator" evidence="3">
    <location>
        <begin position="986"/>
        <end position="1127"/>
    </location>
</feature>
<evidence type="ECO:0000256" key="1">
    <source>
        <dbReference type="SAM" id="MobiDB-lite"/>
    </source>
</evidence>
<feature type="region of interest" description="Disordered" evidence="1">
    <location>
        <begin position="314"/>
        <end position="431"/>
    </location>
</feature>
<dbReference type="PANTHER" id="PTHR34700:SF4">
    <property type="entry name" value="PHAGE-LIKE ELEMENT PBSX PROTEIN XKDP"/>
    <property type="match status" value="1"/>
</dbReference>
<feature type="region of interest" description="Disordered" evidence="1">
    <location>
        <begin position="282"/>
        <end position="302"/>
    </location>
</feature>
<feature type="region of interest" description="Disordered" evidence="1">
    <location>
        <begin position="237"/>
        <end position="256"/>
    </location>
</feature>
<feature type="compositionally biased region" description="Basic and acidic residues" evidence="1">
    <location>
        <begin position="775"/>
        <end position="786"/>
    </location>
</feature>
<keyword evidence="2" id="KW-0472">Membrane</keyword>
<feature type="compositionally biased region" description="Low complexity" evidence="1">
    <location>
        <begin position="389"/>
        <end position="419"/>
    </location>
</feature>
<evidence type="ECO:0000313" key="4">
    <source>
        <dbReference type="EMBL" id="MDH6222722.1"/>
    </source>
</evidence>
<feature type="compositionally biased region" description="Low complexity" evidence="1">
    <location>
        <begin position="358"/>
        <end position="382"/>
    </location>
</feature>
<dbReference type="PANTHER" id="PTHR34700">
    <property type="entry name" value="POTASSIUM BINDING PROTEIN KBP"/>
    <property type="match status" value="1"/>
</dbReference>
<sequence>MRTTPSPAAPAGRAPARVLKAVLSLLVLAVAVAGLPLLLAWATPVIWAATHDDLPHLLDRQDTGSVFLLLLVAMGWIGWLQFTFCAVRELIAQVRGATWHAPRGMGASQRAAALLIGSILVLLPTSSALASDAHAAPATTAARVPGQAQAPQATEVEQAQTPAASTPTSRTTYAVRETRPAESLWGIAEKELGDGERWREIADLNEGRTMPDGQVFRANSFLQPGWRLQMPQSGIPDGGGHTQWADSAPAATGESEHVVTVHSGDYLSKIAERELGDGNQWPQLFEASKGQPQPHGLPEITDPDVVYEGQQVTVPGTATGQPNQDPGQGEESGRQEITPPAPDTADGTQKPGDDSGDAQAPVPSQSTAPAPSAPSAPSSRPAEGPGQEQVSPSAPASVTPDPSASTPASTATPSATAPQSPAPADGPPSLRTVAGAGALLAAAITGALAMRRMLQRRRRKPGEKIAIAAQTSLAEAQLAAAAEPGGATRLDVALRTMAHQAAQQEDTPVLPGVRAARIGARTLEVLPEDLAQQAQTPFVAGKAGWWILPADAVLLDEKAARDVAAPYPGLVTIGSTEGGDLLLLNLARMPALVLDGNPVHITEVCTSLALELGMSPWSAEVQVVTVGFGEDLPQLLPTARIAHMRQPVHALRDLSERLLEAHQIPETRHQPYLLLCASSLDPDTAWEFADVIDKAGAVPVTLVAPASTAAAHFPQAEILNASVSDPQPLESAGTHITVQRLEHAAYLQITTALQMSAQPAHPAQGPWQGIPEEPDNQREPAPEEHANAAPHADTASSPAPEAHPGGDVFPALLAATTDPSGLRLLSPAATSPLREDETGPDTDGATPPLPVFPAAASAPTEGAVQEADPEPAAVVSAGPEAEECEAHDLRAPEIRVLGPLEVDGVHSTGHGPRMTQLAALLYFRPGRGADALCADMDPVSPWSTSTLNARMQGLRSCLGTDPAGSPYVPRRKTGEDPYRLAAGVRCDWTRFLHLVEPALPQGPAGVSDLEKALTLVRGKPFGGRPLPWAEPHQQEMTTRIIDVAHAVATYRTPAGPHHDLNAARRAITTGLDADDTAELLYRDWMRLEAARGNRSGLHTAITRIQQVNRALDCSLEPETEQLITALLHASRPGPGQA</sequence>